<dbReference type="GeneID" id="78776466"/>
<proteinExistence type="predicted"/>
<dbReference type="RefSeq" id="XP_053580767.1">
    <property type="nucleotide sequence ID" value="XM_053731854.1"/>
</dbReference>
<evidence type="ECO:0000313" key="2">
    <source>
        <dbReference type="Proteomes" id="UP000483820"/>
    </source>
</evidence>
<organism evidence="1 2">
    <name type="scientific">Caenorhabditis remanei</name>
    <name type="common">Caenorhabditis vulgaris</name>
    <dbReference type="NCBI Taxonomy" id="31234"/>
    <lineage>
        <taxon>Eukaryota</taxon>
        <taxon>Metazoa</taxon>
        <taxon>Ecdysozoa</taxon>
        <taxon>Nematoda</taxon>
        <taxon>Chromadorea</taxon>
        <taxon>Rhabditida</taxon>
        <taxon>Rhabditina</taxon>
        <taxon>Rhabditomorpha</taxon>
        <taxon>Rhabditoidea</taxon>
        <taxon>Rhabditidae</taxon>
        <taxon>Peloderinae</taxon>
        <taxon>Caenorhabditis</taxon>
    </lineage>
</organism>
<dbReference type="EMBL" id="WUAV01000005">
    <property type="protein sequence ID" value="KAF1750504.1"/>
    <property type="molecule type" value="Genomic_DNA"/>
</dbReference>
<dbReference type="KEGG" id="crq:GCK72_017054"/>
<dbReference type="CTD" id="78776466"/>
<dbReference type="AlphaFoldDB" id="A0A6A5G7G1"/>
<sequence length="185" mass="19776">MNVVASSTPSDFQQTILVVSSSPSGPNHPYSNFAVAIDLHLLVSHPEPPSPPIPRPFCSSSSQLDSYRSSPATVSLLLCPASSHSNHFDLKSPYLLSESFSSNLSDPCRNPVIVVLLHISNSSVLIHSSTIRLPCVPHTSITASPVPLDALPLSIPTIASHLNPIRRCRCCPSSAEPSFTINVFT</sequence>
<dbReference type="Proteomes" id="UP000483820">
    <property type="component" value="Chromosome V"/>
</dbReference>
<accession>A0A6A5G7G1</accession>
<evidence type="ECO:0000313" key="1">
    <source>
        <dbReference type="EMBL" id="KAF1750504.1"/>
    </source>
</evidence>
<reference evidence="1 2" key="1">
    <citation type="submission" date="2019-12" db="EMBL/GenBank/DDBJ databases">
        <title>Chromosome-level assembly of the Caenorhabditis remanei genome.</title>
        <authorList>
            <person name="Teterina A.A."/>
            <person name="Willis J.H."/>
            <person name="Phillips P.C."/>
        </authorList>
    </citation>
    <scope>NUCLEOTIDE SEQUENCE [LARGE SCALE GENOMIC DNA]</scope>
    <source>
        <strain evidence="1 2">PX506</strain>
        <tissue evidence="1">Whole organism</tissue>
    </source>
</reference>
<protein>
    <submittedName>
        <fullName evidence="1">Uncharacterized protein</fullName>
    </submittedName>
</protein>
<name>A0A6A5G7G1_CAERE</name>
<gene>
    <name evidence="1" type="ORF">GCK72_017054</name>
</gene>
<comment type="caution">
    <text evidence="1">The sequence shown here is derived from an EMBL/GenBank/DDBJ whole genome shotgun (WGS) entry which is preliminary data.</text>
</comment>